<dbReference type="EMBL" id="UZAU01000525">
    <property type="status" value="NOT_ANNOTATED_CDS"/>
    <property type="molecule type" value="Genomic_DNA"/>
</dbReference>
<reference evidence="1" key="1">
    <citation type="submission" date="2018-11" db="EMBL/GenBank/DDBJ databases">
        <authorList>
            <person name="Grassa J C."/>
        </authorList>
    </citation>
    <scope>NUCLEOTIDE SEQUENCE [LARGE SCALE GENOMIC DNA]</scope>
</reference>
<evidence type="ECO:0000313" key="1">
    <source>
        <dbReference type="EnsemblPlants" id="cds.evm.model.05.1320"/>
    </source>
</evidence>
<protein>
    <submittedName>
        <fullName evidence="1">Uncharacterized protein</fullName>
    </submittedName>
</protein>
<sequence length="113" mass="12634">MSEILHDLRDHGFFGFYQEILELHQVQAMSVPTSTGAKSLEKVPKNLATLEEVMKGPVAYEKFTYRSNGWEADGLHSTLTCAHQLEKIVTVAGIKPSTAGVFHRLPRERNAQP</sequence>
<dbReference type="Gramene" id="evm.model.05.1320">
    <property type="protein sequence ID" value="cds.evm.model.05.1320"/>
    <property type="gene ID" value="evm.TU.05.1320"/>
</dbReference>
<dbReference type="AlphaFoldDB" id="A0A803PKW1"/>
<dbReference type="Proteomes" id="UP000596661">
    <property type="component" value="Chromosome 5"/>
</dbReference>
<accession>A0A803PKW1</accession>
<dbReference type="EnsemblPlants" id="evm.model.05.1320">
    <property type="protein sequence ID" value="cds.evm.model.05.1320"/>
    <property type="gene ID" value="evm.TU.05.1320"/>
</dbReference>
<proteinExistence type="predicted"/>
<organism evidence="1 2">
    <name type="scientific">Cannabis sativa</name>
    <name type="common">Hemp</name>
    <name type="synonym">Marijuana</name>
    <dbReference type="NCBI Taxonomy" id="3483"/>
    <lineage>
        <taxon>Eukaryota</taxon>
        <taxon>Viridiplantae</taxon>
        <taxon>Streptophyta</taxon>
        <taxon>Embryophyta</taxon>
        <taxon>Tracheophyta</taxon>
        <taxon>Spermatophyta</taxon>
        <taxon>Magnoliopsida</taxon>
        <taxon>eudicotyledons</taxon>
        <taxon>Gunneridae</taxon>
        <taxon>Pentapetalae</taxon>
        <taxon>rosids</taxon>
        <taxon>fabids</taxon>
        <taxon>Rosales</taxon>
        <taxon>Cannabaceae</taxon>
        <taxon>Cannabis</taxon>
    </lineage>
</organism>
<reference evidence="1" key="2">
    <citation type="submission" date="2021-03" db="UniProtKB">
        <authorList>
            <consortium name="EnsemblPlants"/>
        </authorList>
    </citation>
    <scope>IDENTIFICATION</scope>
</reference>
<keyword evidence="2" id="KW-1185">Reference proteome</keyword>
<evidence type="ECO:0000313" key="2">
    <source>
        <dbReference type="Proteomes" id="UP000596661"/>
    </source>
</evidence>
<name>A0A803PKW1_CANSA</name>